<evidence type="ECO:0000256" key="3">
    <source>
        <dbReference type="RuleBase" id="RU361235"/>
    </source>
</evidence>
<keyword evidence="4" id="KW-1133">Transmembrane helix</keyword>
<keyword evidence="7" id="KW-1185">Reference proteome</keyword>
<dbReference type="SUPFAM" id="SSF53474">
    <property type="entry name" value="alpha/beta-Hydrolases"/>
    <property type="match status" value="1"/>
</dbReference>
<dbReference type="PANTHER" id="PTHR11559">
    <property type="entry name" value="CARBOXYLESTERASE"/>
    <property type="match status" value="1"/>
</dbReference>
<dbReference type="InterPro" id="IPR050309">
    <property type="entry name" value="Type-B_Carboxylest/Lipase"/>
</dbReference>
<evidence type="ECO:0000256" key="2">
    <source>
        <dbReference type="ARBA" id="ARBA00022801"/>
    </source>
</evidence>
<dbReference type="Gene3D" id="3.40.50.1820">
    <property type="entry name" value="alpha/beta hydrolase"/>
    <property type="match status" value="1"/>
</dbReference>
<dbReference type="PROSITE" id="PS00122">
    <property type="entry name" value="CARBOXYLESTERASE_B_1"/>
    <property type="match status" value="1"/>
</dbReference>
<feature type="transmembrane region" description="Helical" evidence="4">
    <location>
        <begin position="47"/>
        <end position="64"/>
    </location>
</feature>
<dbReference type="InterPro" id="IPR002018">
    <property type="entry name" value="CarbesteraseB"/>
</dbReference>
<evidence type="ECO:0000313" key="7">
    <source>
        <dbReference type="Proteomes" id="UP001219355"/>
    </source>
</evidence>
<dbReference type="AlphaFoldDB" id="A0AAF0DHH6"/>
<dbReference type="GO" id="GO:0016787">
    <property type="term" value="F:hydrolase activity"/>
    <property type="evidence" value="ECO:0007669"/>
    <property type="project" value="UniProtKB-KW"/>
</dbReference>
<comment type="similarity">
    <text evidence="1 3">Belongs to the type-B carboxylesterase/lipase family.</text>
</comment>
<organism evidence="6 7">
    <name type="scientific">Emydomyces testavorans</name>
    <dbReference type="NCBI Taxonomy" id="2070801"/>
    <lineage>
        <taxon>Eukaryota</taxon>
        <taxon>Fungi</taxon>
        <taxon>Dikarya</taxon>
        <taxon>Ascomycota</taxon>
        <taxon>Pezizomycotina</taxon>
        <taxon>Eurotiomycetes</taxon>
        <taxon>Eurotiomycetidae</taxon>
        <taxon>Onygenales</taxon>
        <taxon>Nannizziopsiaceae</taxon>
        <taxon>Emydomyces</taxon>
    </lineage>
</organism>
<dbReference type="EMBL" id="CP120628">
    <property type="protein sequence ID" value="WEW58667.1"/>
    <property type="molecule type" value="Genomic_DNA"/>
</dbReference>
<evidence type="ECO:0000259" key="5">
    <source>
        <dbReference type="Pfam" id="PF00135"/>
    </source>
</evidence>
<feature type="domain" description="Carboxylesterase type B" evidence="5">
    <location>
        <begin position="101"/>
        <end position="651"/>
    </location>
</feature>
<keyword evidence="4" id="KW-0472">Membrane</keyword>
<dbReference type="Proteomes" id="UP001219355">
    <property type="component" value="Chromosome 2"/>
</dbReference>
<dbReference type="InterPro" id="IPR019826">
    <property type="entry name" value="Carboxylesterase_B_AS"/>
</dbReference>
<evidence type="ECO:0000313" key="6">
    <source>
        <dbReference type="EMBL" id="WEW58667.1"/>
    </source>
</evidence>
<evidence type="ECO:0000256" key="1">
    <source>
        <dbReference type="ARBA" id="ARBA00005964"/>
    </source>
</evidence>
<dbReference type="Pfam" id="PF00135">
    <property type="entry name" value="COesterase"/>
    <property type="match status" value="1"/>
</dbReference>
<dbReference type="InterPro" id="IPR029058">
    <property type="entry name" value="AB_hydrolase_fold"/>
</dbReference>
<evidence type="ECO:0000256" key="4">
    <source>
        <dbReference type="SAM" id="Phobius"/>
    </source>
</evidence>
<gene>
    <name evidence="6" type="ORF">PRK78_004135</name>
</gene>
<keyword evidence="2 3" id="KW-0378">Hydrolase</keyword>
<accession>A0AAF0DHH6</accession>
<protein>
    <recommendedName>
        <fullName evidence="3">Carboxylic ester hydrolase</fullName>
        <ecNumber evidence="3">3.1.1.-</ecNumber>
    </recommendedName>
</protein>
<reference evidence="6" key="1">
    <citation type="submission" date="2023-03" db="EMBL/GenBank/DDBJ databases">
        <title>Emydomyces testavorans Genome Sequence.</title>
        <authorList>
            <person name="Hoyer L."/>
        </authorList>
    </citation>
    <scope>NUCLEOTIDE SEQUENCE</scope>
    <source>
        <strain evidence="6">16-2883</strain>
    </source>
</reference>
<name>A0AAF0DHH6_9EURO</name>
<sequence>MMKKSKKTNIGVASSGNPVRRHHPKAYFFSSHPNNVMRFCPWPWKQILLLVILLGFSGYIRFMRIPSTSGDGLSPWLRETHLELLPLWFQMALAYLLARAAPSVGIAQGTVVGTVLTDTSLPRPVEAFLGVPYGQPPAGQARFTRAQPVNPSKAVIDASKYGKRCPAGPLNDNDWSEDCLNLNLFRPKDRPQNSKLPVAIYIHGGAFNGGAGAPPLLLGMTGKSLRSRIPILMMPLGRYHSSADMLSWSEEPFIIVNFNYRLGAFGFLPSNVTAKEHTLNLGLHDQILLFEWVQKNVGAFGGDPNQVTLLGLSAGGHSIGHHVMHENKPNKLFHRAMIESGATTGRAVYPPTNPLHAQQFREFLTETGCSNLPDDKILPCLRSKPALDVARVSETIFNRYGPSDRWAFQPVIDGEIIKDAPIKNWQSGTWNKIPILTGFATHEGAPFVPTTLAKSEDFTAFFHNLIPAMPASDLDLLNRLYPDPLKDPNSPYADHRPIRVGPQYKRATAAYGQFGYICPVRQTAQFASAGQTPPVYLYHWALNKTVQGGASHGDQGEYEVYSGGVRKISAAQEQIAGFLHAYFTSFITKGDPNAIKGKYASRPAWGPFQAKSAKSVMLFGEGNDERAGGGHVGVAAQMVDNTFAEKECEFWSSRSLLTES</sequence>
<proteinExistence type="inferred from homology"/>
<keyword evidence="4" id="KW-0812">Transmembrane</keyword>
<dbReference type="EC" id="3.1.1.-" evidence="3"/>